<name>A0A2Z4FK72_9DELT</name>
<accession>A0A2Z4FK72</accession>
<dbReference type="RefSeq" id="WP_111333790.1">
    <property type="nucleotide sequence ID" value="NZ_CP030032.1"/>
</dbReference>
<dbReference type="InterPro" id="IPR017034">
    <property type="entry name" value="Abi_system_AbiD/AbiF"/>
</dbReference>
<evidence type="ECO:0000313" key="1">
    <source>
        <dbReference type="EMBL" id="AWV89349.1"/>
    </source>
</evidence>
<evidence type="ECO:0000313" key="2">
    <source>
        <dbReference type="Proteomes" id="UP000249799"/>
    </source>
</evidence>
<gene>
    <name evidence="1" type="ORF">DN745_08370</name>
</gene>
<dbReference type="Pfam" id="PF07751">
    <property type="entry name" value="Abi_2"/>
    <property type="match status" value="1"/>
</dbReference>
<keyword evidence="2" id="KW-1185">Reference proteome</keyword>
<dbReference type="PIRSF" id="PIRSF034934">
    <property type="entry name" value="AbiF_AbiD"/>
    <property type="match status" value="1"/>
</dbReference>
<reference evidence="1 2" key="1">
    <citation type="submission" date="2018-06" db="EMBL/GenBank/DDBJ databases">
        <title>Lujinxingia sediminis gen. nov. sp. nov., a new facultative anaerobic member of the class Deltaproteobacteria, and proposal of Lujinxingaceae fam. nov.</title>
        <authorList>
            <person name="Guo L.-Y."/>
            <person name="Li C.-M."/>
            <person name="Wang S."/>
            <person name="Du Z.-J."/>
        </authorList>
    </citation>
    <scope>NUCLEOTIDE SEQUENCE [LARGE SCALE GENOMIC DNA]</scope>
    <source>
        <strain evidence="1 2">FA350</strain>
    </source>
</reference>
<dbReference type="EMBL" id="CP030032">
    <property type="protein sequence ID" value="AWV89349.1"/>
    <property type="molecule type" value="Genomic_DNA"/>
</dbReference>
<dbReference type="InterPro" id="IPR011664">
    <property type="entry name" value="Abi_system_AbiD/AbiF-like"/>
</dbReference>
<dbReference type="KEGG" id="bsed:DN745_08370"/>
<proteinExistence type="predicted"/>
<sequence length="308" mass="36462">MKPLKPWRSYEKQLQRLQGRGLLVEDVAAATDYLQRIGYYRLSGYWYPLRVIDASDSEARQRLDEFMPGSRFEDVARLYVFDKKLRLLALDALERIEMAVRVDVAYLLGKYDPCAHELPKYLHGNFAKKKMRNGRTKHELWLSKYERARQRARKQPFIEHHAQEYGGSLPIWVAIEIWDFGLLSHLFAGMQHHDKQIIAENYGAPDGQAFAQWLRSLNFIRNVAAHHSRLWNINVPELSASPPTWPRALRHERPFFYFCIMQQLLKVICPTSSWGQRLQRLLNEEFPKRFDLDGLGTFENWETWSLWQ</sequence>
<organism evidence="1 2">
    <name type="scientific">Bradymonas sediminis</name>
    <dbReference type="NCBI Taxonomy" id="1548548"/>
    <lineage>
        <taxon>Bacteria</taxon>
        <taxon>Deltaproteobacteria</taxon>
        <taxon>Bradymonadales</taxon>
        <taxon>Bradymonadaceae</taxon>
        <taxon>Bradymonas</taxon>
    </lineage>
</organism>
<protein>
    <submittedName>
        <fullName evidence="1">Abortive phage resistance protein</fullName>
    </submittedName>
</protein>
<dbReference type="OrthoDB" id="5363652at2"/>
<dbReference type="AlphaFoldDB" id="A0A2Z4FK72"/>
<dbReference type="Proteomes" id="UP000249799">
    <property type="component" value="Chromosome"/>
</dbReference>